<comment type="caution">
    <text evidence="10">Lacks conserved residue(s) required for the propagation of feature annotation.</text>
</comment>
<feature type="transmembrane region" description="Helical" evidence="10">
    <location>
        <begin position="115"/>
        <end position="135"/>
    </location>
</feature>
<comment type="similarity">
    <text evidence="2 10">Belongs to the Ca(2+):cation antiporter (CaCA) (TC 2.A.19) family.</text>
</comment>
<evidence type="ECO:0000259" key="12">
    <source>
        <dbReference type="Pfam" id="PF01699"/>
    </source>
</evidence>
<comment type="caution">
    <text evidence="13">The sequence shown here is derived from an EMBL/GenBank/DDBJ whole genome shotgun (WGS) entry which is preliminary data.</text>
</comment>
<dbReference type="HOGENOM" id="CLU_008721_2_1_1"/>
<evidence type="ECO:0000256" key="10">
    <source>
        <dbReference type="RuleBase" id="RU365028"/>
    </source>
</evidence>
<keyword evidence="5 10" id="KW-0812">Transmembrane</keyword>
<evidence type="ECO:0000256" key="7">
    <source>
        <dbReference type="ARBA" id="ARBA00022989"/>
    </source>
</evidence>
<dbReference type="Proteomes" id="UP000027238">
    <property type="component" value="Unassembled WGS sequence"/>
</dbReference>
<name>A0A066WTV7_COLSU</name>
<evidence type="ECO:0000256" key="11">
    <source>
        <dbReference type="SAM" id="MobiDB-lite"/>
    </source>
</evidence>
<keyword evidence="4 10" id="KW-0109">Calcium transport</keyword>
<feature type="domain" description="Sodium/calcium exchanger membrane region" evidence="12">
    <location>
        <begin position="115"/>
        <end position="281"/>
    </location>
</feature>
<keyword evidence="3 10" id="KW-0813">Transport</keyword>
<dbReference type="InterPro" id="IPR044880">
    <property type="entry name" value="NCX_ion-bd_dom_sf"/>
</dbReference>
<organism evidence="13 14">
    <name type="scientific">Colletotrichum sublineola</name>
    <name type="common">Sorghum anthracnose fungus</name>
    <dbReference type="NCBI Taxonomy" id="1173701"/>
    <lineage>
        <taxon>Eukaryota</taxon>
        <taxon>Fungi</taxon>
        <taxon>Dikarya</taxon>
        <taxon>Ascomycota</taxon>
        <taxon>Pezizomycotina</taxon>
        <taxon>Sordariomycetes</taxon>
        <taxon>Hypocreomycetidae</taxon>
        <taxon>Glomerellales</taxon>
        <taxon>Glomerellaceae</taxon>
        <taxon>Colletotrichum</taxon>
        <taxon>Colletotrichum graminicola species complex</taxon>
    </lineage>
</organism>
<dbReference type="NCBIfam" id="TIGR00378">
    <property type="entry name" value="cax"/>
    <property type="match status" value="1"/>
</dbReference>
<comment type="function">
    <text evidence="10">Has a role in promoting intracellular calcium ion sequestration via the exchange of calcium ions for hydrogen ions across the vacuolar membrane. Involved also in manganese ion homeostasis via its uptake into the vacuole.</text>
</comment>
<comment type="subcellular location">
    <subcellularLocation>
        <location evidence="1">Endomembrane system</location>
        <topology evidence="1">Multi-pass membrane protein</topology>
    </subcellularLocation>
    <subcellularLocation>
        <location evidence="10">Vacuole membrane</location>
    </subcellularLocation>
</comment>
<evidence type="ECO:0000256" key="4">
    <source>
        <dbReference type="ARBA" id="ARBA00022568"/>
    </source>
</evidence>
<dbReference type="PANTHER" id="PTHR31503">
    <property type="entry name" value="VACUOLAR CALCIUM ION TRANSPORTER"/>
    <property type="match status" value="1"/>
</dbReference>
<evidence type="ECO:0000256" key="8">
    <source>
        <dbReference type="ARBA" id="ARBA00023065"/>
    </source>
</evidence>
<feature type="transmembrane region" description="Helical" evidence="10">
    <location>
        <begin position="402"/>
        <end position="421"/>
    </location>
</feature>
<sequence length="441" mass="47411">MSDNSVNQHLRGQVRSWGTANKPNGHDGNVNENSPLLADGNPETHVANGDSGNKTFKFLFNSTHTPGTDSPNIAVRYFSQVWHVTKVSFLSNYVNFLLVMVPLGIVAGKLHWSPTAVFTINFFAIIPLAAVLSFATEQISMKLGEALGGLLNATFGNAVELIVSIVALKEGQIEVVQSSMLGSILSNLLLVMGMCFLFGGIANMRDRVTGQGMEQSFASATAQTTCSLMTLSSASLVIPATLYSVLDKADSVDKDRSILVLSRGTAVILLFLYVLYLWFQLRTHPNLFDAEIQRHHEEEAEEPVMGPIAAAAVLTVTTVLVAICADSLVESIDPIVETAHMSKSFIGLILIPIVGNAAEHVTAVVVAIRNKMDLAMGTFETVVFAFSVLVVTYTVQDGKSNYLEGAMLLGLYVIIALAFYVSPSDALINLTEAMGNMFASV</sequence>
<feature type="transmembrane region" description="Helical" evidence="10">
    <location>
        <begin position="147"/>
        <end position="168"/>
    </location>
</feature>
<evidence type="ECO:0000313" key="14">
    <source>
        <dbReference type="Proteomes" id="UP000027238"/>
    </source>
</evidence>
<gene>
    <name evidence="13" type="ORF">CSUB01_03488</name>
</gene>
<keyword evidence="10" id="KW-0926">Vacuole</keyword>
<evidence type="ECO:0000256" key="2">
    <source>
        <dbReference type="ARBA" id="ARBA00008170"/>
    </source>
</evidence>
<feature type="domain" description="Sodium/calcium exchanger membrane region" evidence="12">
    <location>
        <begin position="311"/>
        <end position="378"/>
    </location>
</feature>
<dbReference type="InterPro" id="IPR004798">
    <property type="entry name" value="CAX-like"/>
</dbReference>
<feature type="transmembrane region" description="Helical" evidence="10">
    <location>
        <begin position="180"/>
        <end position="202"/>
    </location>
</feature>
<dbReference type="AlphaFoldDB" id="A0A066WTV7"/>
<keyword evidence="7 10" id="KW-1133">Transmembrane helix</keyword>
<evidence type="ECO:0000313" key="13">
    <source>
        <dbReference type="EMBL" id="KDN60323.1"/>
    </source>
</evidence>
<evidence type="ECO:0000256" key="6">
    <source>
        <dbReference type="ARBA" id="ARBA00022837"/>
    </source>
</evidence>
<keyword evidence="8 10" id="KW-0406">Ion transport</keyword>
<protein>
    <recommendedName>
        <fullName evidence="10">Vacuolar calcium ion transporter</fullName>
    </recommendedName>
</protein>
<reference evidence="14" key="1">
    <citation type="journal article" date="2014" name="Genome Announc.">
        <title>Draft genome sequence of Colletotrichum sublineola, a destructive pathogen of cultivated sorghum.</title>
        <authorList>
            <person name="Baroncelli R."/>
            <person name="Sanz-Martin J.M."/>
            <person name="Rech G.E."/>
            <person name="Sukno S.A."/>
            <person name="Thon M.R."/>
        </authorList>
    </citation>
    <scope>NUCLEOTIDE SEQUENCE [LARGE SCALE GENOMIC DNA]</scope>
    <source>
        <strain evidence="14">TX430BB</strain>
    </source>
</reference>
<dbReference type="PANTHER" id="PTHR31503:SF22">
    <property type="entry name" value="VACUOLAR CALCIUM ION TRANSPORTER"/>
    <property type="match status" value="1"/>
</dbReference>
<proteinExistence type="inferred from homology"/>
<evidence type="ECO:0000256" key="1">
    <source>
        <dbReference type="ARBA" id="ARBA00004127"/>
    </source>
</evidence>
<dbReference type="OMA" id="NVPMTLN"/>
<feature type="region of interest" description="Disordered" evidence="11">
    <location>
        <begin position="15"/>
        <end position="44"/>
    </location>
</feature>
<feature type="transmembrane region" description="Helical" evidence="10">
    <location>
        <begin position="345"/>
        <end position="368"/>
    </location>
</feature>
<feature type="transmembrane region" description="Helical" evidence="10">
    <location>
        <begin position="89"/>
        <end position="108"/>
    </location>
</feature>
<dbReference type="GO" id="GO:0006874">
    <property type="term" value="P:intracellular calcium ion homeostasis"/>
    <property type="evidence" value="ECO:0007669"/>
    <property type="project" value="TreeGrafter"/>
</dbReference>
<keyword evidence="14" id="KW-1185">Reference proteome</keyword>
<dbReference type="Gene3D" id="1.20.1420.30">
    <property type="entry name" value="NCX, central ion-binding region"/>
    <property type="match status" value="1"/>
</dbReference>
<accession>A0A066WTV7</accession>
<evidence type="ECO:0000256" key="9">
    <source>
        <dbReference type="ARBA" id="ARBA00023136"/>
    </source>
</evidence>
<feature type="transmembrane region" description="Helical" evidence="10">
    <location>
        <begin position="222"/>
        <end position="246"/>
    </location>
</feature>
<keyword evidence="10" id="KW-0050">Antiport</keyword>
<dbReference type="NCBIfam" id="TIGR00846">
    <property type="entry name" value="caca2"/>
    <property type="match status" value="1"/>
</dbReference>
<dbReference type="GO" id="GO:0000329">
    <property type="term" value="C:fungal-type vacuole membrane"/>
    <property type="evidence" value="ECO:0007669"/>
    <property type="project" value="TreeGrafter"/>
</dbReference>
<keyword evidence="9 10" id="KW-0472">Membrane</keyword>
<evidence type="ECO:0000256" key="5">
    <source>
        <dbReference type="ARBA" id="ARBA00022692"/>
    </source>
</evidence>
<dbReference type="GO" id="GO:0015369">
    <property type="term" value="F:calcium:proton antiporter activity"/>
    <property type="evidence" value="ECO:0007669"/>
    <property type="project" value="UniProtKB-UniRule"/>
</dbReference>
<keyword evidence="6 10" id="KW-0106">Calcium</keyword>
<feature type="transmembrane region" description="Helical" evidence="10">
    <location>
        <begin position="374"/>
        <end position="395"/>
    </location>
</feature>
<dbReference type="eggNOG" id="KOG1397">
    <property type="taxonomic scope" value="Eukaryota"/>
</dbReference>
<dbReference type="InterPro" id="IPR004713">
    <property type="entry name" value="CaH_exchang"/>
</dbReference>
<feature type="transmembrane region" description="Helical" evidence="10">
    <location>
        <begin position="304"/>
        <end position="325"/>
    </location>
</feature>
<dbReference type="GO" id="GO:0012505">
    <property type="term" value="C:endomembrane system"/>
    <property type="evidence" value="ECO:0007669"/>
    <property type="project" value="UniProtKB-SubCell"/>
</dbReference>
<dbReference type="Pfam" id="PF01699">
    <property type="entry name" value="Na_Ca_ex"/>
    <property type="match status" value="2"/>
</dbReference>
<dbReference type="EMBL" id="JMSE01001519">
    <property type="protein sequence ID" value="KDN60323.1"/>
    <property type="molecule type" value="Genomic_DNA"/>
</dbReference>
<feature type="transmembrane region" description="Helical" evidence="10">
    <location>
        <begin position="258"/>
        <end position="279"/>
    </location>
</feature>
<dbReference type="OrthoDB" id="1699231at2759"/>
<evidence type="ECO:0000256" key="3">
    <source>
        <dbReference type="ARBA" id="ARBA00022448"/>
    </source>
</evidence>
<dbReference type="InterPro" id="IPR004837">
    <property type="entry name" value="NaCa_Exmemb"/>
</dbReference>